<evidence type="ECO:0000256" key="2">
    <source>
        <dbReference type="ARBA" id="ARBA00023203"/>
    </source>
</evidence>
<feature type="region of interest" description="Disordered" evidence="3">
    <location>
        <begin position="59"/>
        <end position="80"/>
    </location>
</feature>
<feature type="compositionally biased region" description="Basic and acidic residues" evidence="3">
    <location>
        <begin position="578"/>
        <end position="593"/>
    </location>
</feature>
<protein>
    <recommendedName>
        <fullName evidence="4">Gelsolin-like domain-containing protein</fullName>
    </recommendedName>
</protein>
<feature type="compositionally biased region" description="Basic and acidic residues" evidence="3">
    <location>
        <begin position="535"/>
        <end position="547"/>
    </location>
</feature>
<evidence type="ECO:0000313" key="6">
    <source>
        <dbReference type="Proteomes" id="UP001557470"/>
    </source>
</evidence>
<dbReference type="GO" id="GO:0003779">
    <property type="term" value="F:actin binding"/>
    <property type="evidence" value="ECO:0007669"/>
    <property type="project" value="UniProtKB-KW"/>
</dbReference>
<organism evidence="5 6">
    <name type="scientific">Umbra pygmaea</name>
    <name type="common">Eastern mudminnow</name>
    <dbReference type="NCBI Taxonomy" id="75934"/>
    <lineage>
        <taxon>Eukaryota</taxon>
        <taxon>Metazoa</taxon>
        <taxon>Chordata</taxon>
        <taxon>Craniata</taxon>
        <taxon>Vertebrata</taxon>
        <taxon>Euteleostomi</taxon>
        <taxon>Actinopterygii</taxon>
        <taxon>Neopterygii</taxon>
        <taxon>Teleostei</taxon>
        <taxon>Protacanthopterygii</taxon>
        <taxon>Esociformes</taxon>
        <taxon>Umbridae</taxon>
        <taxon>Umbra</taxon>
    </lineage>
</organism>
<dbReference type="InterPro" id="IPR036886">
    <property type="entry name" value="Villin_headpiece_dom_sf"/>
</dbReference>
<accession>A0ABD0X3V1</accession>
<dbReference type="PANTHER" id="PTHR11977:SF119">
    <property type="entry name" value="SUPERVILLIN ISOFORM X1"/>
    <property type="match status" value="1"/>
</dbReference>
<feature type="region of interest" description="Disordered" evidence="3">
    <location>
        <begin position="679"/>
        <end position="742"/>
    </location>
</feature>
<evidence type="ECO:0000259" key="4">
    <source>
        <dbReference type="Pfam" id="PF00626"/>
    </source>
</evidence>
<evidence type="ECO:0000313" key="5">
    <source>
        <dbReference type="EMBL" id="KAL0992477.1"/>
    </source>
</evidence>
<dbReference type="InterPro" id="IPR029006">
    <property type="entry name" value="ADF-H/Gelsolin-like_dom_sf"/>
</dbReference>
<dbReference type="PANTHER" id="PTHR11977">
    <property type="entry name" value="VILLIN"/>
    <property type="match status" value="1"/>
</dbReference>
<evidence type="ECO:0000256" key="1">
    <source>
        <dbReference type="ARBA" id="ARBA00008418"/>
    </source>
</evidence>
<feature type="region of interest" description="Disordered" evidence="3">
    <location>
        <begin position="96"/>
        <end position="171"/>
    </location>
</feature>
<dbReference type="Gene3D" id="1.10.950.10">
    <property type="entry name" value="Villin headpiece domain"/>
    <property type="match status" value="1"/>
</dbReference>
<name>A0ABD0X3V1_UMBPY</name>
<comment type="similarity">
    <text evidence="1">Belongs to the villin/gelsolin family.</text>
</comment>
<dbReference type="Pfam" id="PF00626">
    <property type="entry name" value="Gelsolin"/>
    <property type="match status" value="1"/>
</dbReference>
<dbReference type="Gene3D" id="3.40.20.10">
    <property type="entry name" value="Severin"/>
    <property type="match status" value="5"/>
</dbReference>
<comment type="caution">
    <text evidence="5">The sequence shown here is derived from an EMBL/GenBank/DDBJ whole genome shotgun (WGS) entry which is preliminary data.</text>
</comment>
<feature type="region of interest" description="Disordered" evidence="3">
    <location>
        <begin position="460"/>
        <end position="616"/>
    </location>
</feature>
<feature type="domain" description="Gelsolin-like" evidence="4">
    <location>
        <begin position="939"/>
        <end position="990"/>
    </location>
</feature>
<reference evidence="5 6" key="1">
    <citation type="submission" date="2024-06" db="EMBL/GenBank/DDBJ databases">
        <authorList>
            <person name="Pan Q."/>
            <person name="Wen M."/>
            <person name="Jouanno E."/>
            <person name="Zahm M."/>
            <person name="Klopp C."/>
            <person name="Cabau C."/>
            <person name="Louis A."/>
            <person name="Berthelot C."/>
            <person name="Parey E."/>
            <person name="Roest Crollius H."/>
            <person name="Montfort J."/>
            <person name="Robinson-Rechavi M."/>
            <person name="Bouchez O."/>
            <person name="Lampietro C."/>
            <person name="Lopez Roques C."/>
            <person name="Donnadieu C."/>
            <person name="Postlethwait J."/>
            <person name="Bobe J."/>
            <person name="Verreycken H."/>
            <person name="Guiguen Y."/>
        </authorList>
    </citation>
    <scope>NUCLEOTIDE SEQUENCE [LARGE SCALE GENOMIC DNA]</scope>
    <source>
        <strain evidence="5">Up_M1</strain>
        <tissue evidence="5">Testis</tissue>
    </source>
</reference>
<dbReference type="SMART" id="SM00262">
    <property type="entry name" value="GEL"/>
    <property type="match status" value="4"/>
</dbReference>
<dbReference type="SUPFAM" id="SSF55753">
    <property type="entry name" value="Actin depolymerizing proteins"/>
    <property type="match status" value="5"/>
</dbReference>
<gene>
    <name evidence="5" type="ORF">UPYG_G00093840</name>
</gene>
<dbReference type="Proteomes" id="UP001557470">
    <property type="component" value="Unassembled WGS sequence"/>
</dbReference>
<feature type="compositionally biased region" description="Polar residues" evidence="3">
    <location>
        <begin position="679"/>
        <end position="694"/>
    </location>
</feature>
<dbReference type="EMBL" id="JAGEUA010000003">
    <property type="protein sequence ID" value="KAL0992477.1"/>
    <property type="molecule type" value="Genomic_DNA"/>
</dbReference>
<feature type="compositionally biased region" description="Acidic residues" evidence="3">
    <location>
        <begin position="704"/>
        <end position="715"/>
    </location>
</feature>
<feature type="region of interest" description="Disordered" evidence="3">
    <location>
        <begin position="413"/>
        <end position="436"/>
    </location>
</feature>
<dbReference type="InterPro" id="IPR007123">
    <property type="entry name" value="Gelsolin-like_dom"/>
</dbReference>
<keyword evidence="2" id="KW-0009">Actin-binding</keyword>
<dbReference type="InterPro" id="IPR007122">
    <property type="entry name" value="Villin/Gelsolin"/>
</dbReference>
<proteinExistence type="inferred from homology"/>
<sequence>MPKIDLLISEAYWDFLPSTLSFPLDSDCWEVTEEHFSIKSDLIEVVFAGDLLLRPDFGQTGRGTGRMETMENPVPESRSERIARYKAERRRELQERFGNMEELTPKWVRKDGAPDPDSAPLPTDQNPSTGVNGRAPDPGRADLRWGSSPNLPAEPRQFPNGSEAGVTAEPAHRRRLCSSDSAGMLSGGQPVAPLGPSGPDQLHTRVSVGRLRTALLHQTDTQPEKESFDCGYAASGLDLAVNPGPEGGRRRTRRYLPGVLGSGCGDRKTNERFRTQPITACEMQETCGLPEELEADSSKADVKTDDRAKMSVAAKMSLFKELERTAAPEVSSYLKPRSGSLTYDHRVRRGNELRSLTQPITCEEMVVATSPQTVMSGEAQAVQSEVVVEDDENCKLSMSEKLALFTKLSLPGKAGDGLTDAPPERRRQKGARYRTQPITVNELQTGPVQLPPFRLSPTLVTRQQETSANLRPSEVRQAQPQTSWGVDLEHSQVPDPTRQGVQHPELRGILRKSHSGGPDRGGERRNGLGESSGEGLDHVPGARRERPASSAPWRQRNRNRRETVAVCAPARLSSEQGQHQEGRPSLAKLREKIGPSVEDSSSGRDRLLDTSQEIEDEDMMRGGCPARKTVLEDPIRKEDSEIPHDAPVPPQCWEPVFSSVYSNSTTQYVMCYNQTRSSFEAQEVSPPTETSQPQWRKKQTGTVDVEEQELQTSEEEGTRTIQEEQELQKTRGGGATSDSSPYAVSGCMVNRDISTNCGSEVEEIRNKLDEMDSVVVTHSTAQDVTPVVTSEGETEVVTPVNQEGMPCGFHTEVPPPIASALVTDGDLNALCQTNSPMLTSEVAQHRRSVRPSRRTQGSRNPLRALAARHDIQQDLMGDNVTMATVENNRTHVENRVRANTDGGRKVNLCEDVTSRDALTSNNNVPLSYPLLIHIKGWHQVQVRVVEPTARSLNSGDCFLLVTQSCCFLWTGQSASGREKAKASALASSIQGQADLGCQAVEVTYLEEGVNTDNSLASDFWNLLGGKTEYRGVGPPEEDELYEMGVVESNCVYRLVDHRLVPHEQAWATAPSVSLLDPTEALVFDFGSEVYLWLGQDVAPGDRGVAVLLAQQVWGGPYDYRNCRVNPLDSMHCNPEIQPQGEGRPVWALFGLLSENHETSLFREKFLDWVGPKEQSAVVGEEQEVAQSVAMTVLPQQPWLQSDSVSLCPCDAKALVAGQRLAVPGDAAVPTVLEGVDVQRGHGVVLLGDGHQAELNTVAVDTWHIEENGSEVQLGTQGQLHEGDTYLIRWTYNLSSVDQTGESQTERSALFLWQGRHSQISGGGASGLRSHEEAQVIVPQGMEPPCFLQLFQGGLVIHKGCRADSASNTGRWRLFCVRGELPEEASLLEVDCSCGSLRSRGAIVLLSSQQGALYLWNGCKVQASAREAGKRAVERLTQMCPPELGLSRESPVKVKEVEEGAEPAEFWNAIGPQDRKSYDCMLQDPGKYNFTPRLFHLSAHSGTFQGEELQNPTRLPGVVSAMPFVQENLYSVPQPALFLLDNRMEVYLWKSGEPEDSGTSGSVRIHWANETRCAMQTVIQYCKERNPRRPSQAYLIQDGDEPFTFTNVFPRWEKRTSSQGKVDRQVKLTLVQDALVQLTETLHTQEELLQTPLPQGVDPQHLEIYLSDRDVQCVLDMKR</sequence>
<feature type="compositionally biased region" description="Basic and acidic residues" evidence="3">
    <location>
        <begin position="716"/>
        <end position="729"/>
    </location>
</feature>
<dbReference type="SUPFAM" id="SSF47050">
    <property type="entry name" value="VHP, Villin headpiece domain"/>
    <property type="match status" value="1"/>
</dbReference>
<evidence type="ECO:0000256" key="3">
    <source>
        <dbReference type="SAM" id="MobiDB-lite"/>
    </source>
</evidence>
<keyword evidence="6" id="KW-1185">Reference proteome</keyword>
<feature type="compositionally biased region" description="Polar residues" evidence="3">
    <location>
        <begin position="460"/>
        <end position="484"/>
    </location>
</feature>